<keyword evidence="2" id="KW-0472">Membrane</keyword>
<proteinExistence type="predicted"/>
<feature type="transmembrane region" description="Helical" evidence="2">
    <location>
        <begin position="28"/>
        <end position="46"/>
    </location>
</feature>
<evidence type="ECO:0000256" key="2">
    <source>
        <dbReference type="SAM" id="Phobius"/>
    </source>
</evidence>
<comment type="caution">
    <text evidence="3">The sequence shown here is derived from an EMBL/GenBank/DDBJ whole genome shotgun (WGS) entry which is preliminary data.</text>
</comment>
<dbReference type="AlphaFoldDB" id="A0A431U942"/>
<accession>A0A431U942</accession>
<sequence>MIPVADSSVAAARGQLQRLLRRHRWRSIVTVLLVALGMLLALLGAYHRWPGAAPLLLGIGTAGLLLLAAALWPLRRLDAPALARRLDLAFPNLEDSTGLLLADAPTGLLGPLQQERVARRLPELPLHNALPAPWRGRLVLAAAAALLGLLLWRWPLPVLAPAPALQPRFAGPPPSSSPVPPTPVRLLSTRIRLAPPAYTRQPASDAPQLSFRCAQGTLVRWTLRLSRPDAPPRLLVAGRPPVRFRAVAGRPAEFVAEYRFTRSALYRLQLAGQASDDYAVDVQPDAPPTLRLLAPRPYTLIAATEPPTVAVRVALRDDYGLRRARLVVTTAQGEGEAVKFRETVTDLSAALGAQPRQHTATATLRLPALGLTFGDELYVYAEAWDALGQRSRTEAALVQWQDTARTDAVAAISLGVNQMPAYFRSQRQIIIDTEKLLRQQRQLPPAEFRSRANNLGDDQKILRLRYGKFLGEEGSHGLAEAAPRPPVADEDEEPAHSADDGHDHGHDHAAPPTSEGGAPTADELMAPYQHLHDDAETADFLEPQVKAKLRAVLSQMWDAELRLRLAQPADALPYEYRALRLLKEVQQQTRAYVRKSGVDLPPLPEAEKRLTGDLSAAVAPRRQGQRPAPAATQPAVRRALTLLQAYRAGQRPAAADLPRLRPAGQVLGTAALQQPGAALPALRAWRRLLAQVQAGQPVAPADAAAVERAFGQLLPLPAATPQRPTATPLARRYFQELSR</sequence>
<keyword evidence="4" id="KW-1185">Reference proteome</keyword>
<dbReference type="RefSeq" id="WP_126691680.1">
    <property type="nucleotide sequence ID" value="NZ_RXOF01000001.1"/>
</dbReference>
<organism evidence="3 4">
    <name type="scientific">Hymenobacter gummosus</name>
    <dbReference type="NCBI Taxonomy" id="1776032"/>
    <lineage>
        <taxon>Bacteria</taxon>
        <taxon>Pseudomonadati</taxon>
        <taxon>Bacteroidota</taxon>
        <taxon>Cytophagia</taxon>
        <taxon>Cytophagales</taxon>
        <taxon>Hymenobacteraceae</taxon>
        <taxon>Hymenobacter</taxon>
    </lineage>
</organism>
<evidence type="ECO:0000313" key="3">
    <source>
        <dbReference type="EMBL" id="RTQ53753.1"/>
    </source>
</evidence>
<evidence type="ECO:0008006" key="5">
    <source>
        <dbReference type="Google" id="ProtNLM"/>
    </source>
</evidence>
<dbReference type="EMBL" id="RXOF01000001">
    <property type="protein sequence ID" value="RTQ53753.1"/>
    <property type="molecule type" value="Genomic_DNA"/>
</dbReference>
<keyword evidence="2" id="KW-0812">Transmembrane</keyword>
<feature type="region of interest" description="Disordered" evidence="1">
    <location>
        <begin position="476"/>
        <end position="521"/>
    </location>
</feature>
<feature type="compositionally biased region" description="Basic and acidic residues" evidence="1">
    <location>
        <begin position="494"/>
        <end position="509"/>
    </location>
</feature>
<dbReference type="OrthoDB" id="780137at2"/>
<name>A0A431U942_9BACT</name>
<protein>
    <recommendedName>
        <fullName evidence="5">DUF4175 family protein</fullName>
    </recommendedName>
</protein>
<evidence type="ECO:0000313" key="4">
    <source>
        <dbReference type="Proteomes" id="UP000282184"/>
    </source>
</evidence>
<reference evidence="3 4" key="1">
    <citation type="submission" date="2018-12" db="EMBL/GenBank/DDBJ databases">
        <title>Hymenobacter gummosus sp. nov., isolated from a spring.</title>
        <authorList>
            <person name="Nie L."/>
        </authorList>
    </citation>
    <scope>NUCLEOTIDE SEQUENCE [LARGE SCALE GENOMIC DNA]</scope>
    <source>
        <strain evidence="3 4">KCTC 52166</strain>
    </source>
</reference>
<feature type="transmembrane region" description="Helical" evidence="2">
    <location>
        <begin position="138"/>
        <end position="156"/>
    </location>
</feature>
<gene>
    <name evidence="3" type="ORF">EJV47_03190</name>
</gene>
<evidence type="ECO:0000256" key="1">
    <source>
        <dbReference type="SAM" id="MobiDB-lite"/>
    </source>
</evidence>
<keyword evidence="2" id="KW-1133">Transmembrane helix</keyword>
<dbReference type="Proteomes" id="UP000282184">
    <property type="component" value="Unassembled WGS sequence"/>
</dbReference>
<feature type="transmembrane region" description="Helical" evidence="2">
    <location>
        <begin position="52"/>
        <end position="74"/>
    </location>
</feature>